<dbReference type="GO" id="GO:0005886">
    <property type="term" value="C:plasma membrane"/>
    <property type="evidence" value="ECO:0007669"/>
    <property type="project" value="UniProtKB-SubCell"/>
</dbReference>
<evidence type="ECO:0000256" key="6">
    <source>
        <dbReference type="SAM" id="Phobius"/>
    </source>
</evidence>
<organism evidence="7 8">
    <name type="scientific">Salinisphaera hydrothermalis (strain C41B8)</name>
    <dbReference type="NCBI Taxonomy" id="1304275"/>
    <lineage>
        <taxon>Bacteria</taxon>
        <taxon>Pseudomonadati</taxon>
        <taxon>Pseudomonadota</taxon>
        <taxon>Gammaproteobacteria</taxon>
        <taxon>Salinisphaerales</taxon>
        <taxon>Salinisphaeraceae</taxon>
        <taxon>Salinisphaera</taxon>
    </lineage>
</organism>
<dbReference type="PATRIC" id="fig|1304275.5.peg.55"/>
<evidence type="ECO:0000256" key="1">
    <source>
        <dbReference type="ARBA" id="ARBA00004429"/>
    </source>
</evidence>
<dbReference type="PANTHER" id="PTHR30482">
    <property type="entry name" value="HIGH-AFFINITY BRANCHED-CHAIN AMINO ACID TRANSPORT SYSTEM PERMEASE"/>
    <property type="match status" value="1"/>
</dbReference>
<name>A0A084IR08_SALHC</name>
<evidence type="ECO:0000256" key="5">
    <source>
        <dbReference type="ARBA" id="ARBA00023136"/>
    </source>
</evidence>
<reference evidence="7 8" key="1">
    <citation type="submission" date="2013-03" db="EMBL/GenBank/DDBJ databases">
        <title>Salinisphaera hydrothermalis C41B8 Genome Sequencing.</title>
        <authorList>
            <person name="Li C."/>
            <person name="Lai Q."/>
            <person name="Shao Z."/>
        </authorList>
    </citation>
    <scope>NUCLEOTIDE SEQUENCE [LARGE SCALE GENOMIC DNA]</scope>
    <source>
        <strain evidence="7 8">C41B8</strain>
    </source>
</reference>
<dbReference type="EMBL" id="APNK01000001">
    <property type="protein sequence ID" value="KEZ79142.1"/>
    <property type="molecule type" value="Genomic_DNA"/>
</dbReference>
<comment type="subcellular location">
    <subcellularLocation>
        <location evidence="1">Cell inner membrane</location>
        <topology evidence="1">Multi-pass membrane protein</topology>
    </subcellularLocation>
</comment>
<dbReference type="InterPro" id="IPR043428">
    <property type="entry name" value="LivM-like"/>
</dbReference>
<feature type="transmembrane region" description="Helical" evidence="6">
    <location>
        <begin position="271"/>
        <end position="295"/>
    </location>
</feature>
<dbReference type="GO" id="GO:0015658">
    <property type="term" value="F:branched-chain amino acid transmembrane transporter activity"/>
    <property type="evidence" value="ECO:0007669"/>
    <property type="project" value="InterPro"/>
</dbReference>
<keyword evidence="2" id="KW-1003">Cell membrane</keyword>
<dbReference type="CDD" id="cd06581">
    <property type="entry name" value="TM_PBP1_LivM_like"/>
    <property type="match status" value="1"/>
</dbReference>
<evidence type="ECO:0000256" key="2">
    <source>
        <dbReference type="ARBA" id="ARBA00022475"/>
    </source>
</evidence>
<dbReference type="AlphaFoldDB" id="A0A084IR08"/>
<proteinExistence type="predicted"/>
<evidence type="ECO:0000313" key="8">
    <source>
        <dbReference type="Proteomes" id="UP000028302"/>
    </source>
</evidence>
<feature type="transmembrane region" description="Helical" evidence="6">
    <location>
        <begin position="106"/>
        <end position="125"/>
    </location>
</feature>
<keyword evidence="5 6" id="KW-0472">Membrane</keyword>
<evidence type="ECO:0000256" key="4">
    <source>
        <dbReference type="ARBA" id="ARBA00022989"/>
    </source>
</evidence>
<keyword evidence="4 6" id="KW-1133">Transmembrane helix</keyword>
<dbReference type="PANTHER" id="PTHR30482:SF17">
    <property type="entry name" value="ABC TRANSPORTER ATP-BINDING PROTEIN"/>
    <property type="match status" value="1"/>
</dbReference>
<protein>
    <submittedName>
        <fullName evidence="7">Putative ABC transporter permease</fullName>
    </submittedName>
</protein>
<keyword evidence="8" id="KW-1185">Reference proteome</keyword>
<feature type="transmembrane region" description="Helical" evidence="6">
    <location>
        <begin position="307"/>
        <end position="330"/>
    </location>
</feature>
<dbReference type="STRING" id="1304275.C41B8_00295"/>
<sequence>MNATTIQDKTSTLGGSRAGMSSVDLPRLAAALVIWALLLSAPFWLPLVGGYTVLGTRVLIFALVTLGLNLLLGFTGGLSFGHAAYFGLGAYGTGLMLKFVTASTPLAILVGVLVGGLAATLLGPITVRRKGIYFAMITIAIGQMFYFIAVRWNSLTGGEDGLTGFARTNVHFGGWTLDLHNPTNFYYFTLFFFAIGCFVVWMVLRSPLGHTFVAIRENPKRLRFLGLPIGVYIWIAFAISGFVAALAGSLYALLNNFTSPEDMNWILSGDFVIICVLGGMRTFWGPLVGSVIYVVVQDYLSSITVNWMSFIGAIFVLSVLFFPWGLLGFFQGRFKK</sequence>
<dbReference type="eggNOG" id="COG4177">
    <property type="taxonomic scope" value="Bacteria"/>
</dbReference>
<gene>
    <name evidence="7" type="ORF">C41B8_00295</name>
</gene>
<feature type="transmembrane region" description="Helical" evidence="6">
    <location>
        <begin position="225"/>
        <end position="251"/>
    </location>
</feature>
<feature type="transmembrane region" description="Helical" evidence="6">
    <location>
        <begin position="59"/>
        <end position="86"/>
    </location>
</feature>
<feature type="transmembrane region" description="Helical" evidence="6">
    <location>
        <begin position="132"/>
        <end position="152"/>
    </location>
</feature>
<dbReference type="Proteomes" id="UP000028302">
    <property type="component" value="Unassembled WGS sequence"/>
</dbReference>
<dbReference type="Pfam" id="PF02653">
    <property type="entry name" value="BPD_transp_2"/>
    <property type="match status" value="1"/>
</dbReference>
<accession>A0A084IR08</accession>
<evidence type="ECO:0000313" key="7">
    <source>
        <dbReference type="EMBL" id="KEZ79142.1"/>
    </source>
</evidence>
<keyword evidence="3 6" id="KW-0812">Transmembrane</keyword>
<dbReference type="InterPro" id="IPR001851">
    <property type="entry name" value="ABC_transp_permease"/>
</dbReference>
<evidence type="ECO:0000256" key="3">
    <source>
        <dbReference type="ARBA" id="ARBA00022692"/>
    </source>
</evidence>
<feature type="transmembrane region" description="Helical" evidence="6">
    <location>
        <begin position="28"/>
        <end position="47"/>
    </location>
</feature>
<feature type="transmembrane region" description="Helical" evidence="6">
    <location>
        <begin position="185"/>
        <end position="204"/>
    </location>
</feature>
<comment type="caution">
    <text evidence="7">The sequence shown here is derived from an EMBL/GenBank/DDBJ whole genome shotgun (WGS) entry which is preliminary data.</text>
</comment>